<gene>
    <name evidence="1" type="ORF">CMV_016397</name>
</gene>
<dbReference type="OrthoDB" id="1736400at2759"/>
<evidence type="ECO:0000313" key="1">
    <source>
        <dbReference type="EMBL" id="KAF3958719.1"/>
    </source>
</evidence>
<protein>
    <submittedName>
        <fullName evidence="1">Uncharacterized protein</fullName>
    </submittedName>
</protein>
<name>A0A8J4R3X0_9ROSI</name>
<sequence>MGRLFLVDLEGRAYRCRFCVSDLALADDVLSR</sequence>
<comment type="caution">
    <text evidence="1">The sequence shown here is derived from an EMBL/GenBank/DDBJ whole genome shotgun (WGS) entry which is preliminary data.</text>
</comment>
<accession>A0A8J4R3X0</accession>
<proteinExistence type="predicted"/>
<keyword evidence="2" id="KW-1185">Reference proteome</keyword>
<feature type="non-terminal residue" evidence="1">
    <location>
        <position position="32"/>
    </location>
</feature>
<dbReference type="AlphaFoldDB" id="A0A8J4R3X0"/>
<dbReference type="EMBL" id="JRKL02002492">
    <property type="protein sequence ID" value="KAF3958719.1"/>
    <property type="molecule type" value="Genomic_DNA"/>
</dbReference>
<reference evidence="1" key="1">
    <citation type="submission" date="2020-03" db="EMBL/GenBank/DDBJ databases">
        <title>Castanea mollissima Vanexum genome sequencing.</title>
        <authorList>
            <person name="Staton M."/>
        </authorList>
    </citation>
    <scope>NUCLEOTIDE SEQUENCE</scope>
    <source>
        <tissue evidence="1">Leaf</tissue>
    </source>
</reference>
<dbReference type="Proteomes" id="UP000737018">
    <property type="component" value="Unassembled WGS sequence"/>
</dbReference>
<evidence type="ECO:0000313" key="2">
    <source>
        <dbReference type="Proteomes" id="UP000737018"/>
    </source>
</evidence>
<organism evidence="1 2">
    <name type="scientific">Castanea mollissima</name>
    <name type="common">Chinese chestnut</name>
    <dbReference type="NCBI Taxonomy" id="60419"/>
    <lineage>
        <taxon>Eukaryota</taxon>
        <taxon>Viridiplantae</taxon>
        <taxon>Streptophyta</taxon>
        <taxon>Embryophyta</taxon>
        <taxon>Tracheophyta</taxon>
        <taxon>Spermatophyta</taxon>
        <taxon>Magnoliopsida</taxon>
        <taxon>eudicotyledons</taxon>
        <taxon>Gunneridae</taxon>
        <taxon>Pentapetalae</taxon>
        <taxon>rosids</taxon>
        <taxon>fabids</taxon>
        <taxon>Fagales</taxon>
        <taxon>Fagaceae</taxon>
        <taxon>Castanea</taxon>
    </lineage>
</organism>